<proteinExistence type="predicted"/>
<gene>
    <name evidence="1" type="ORF">KUCAC02_012352</name>
</gene>
<evidence type="ECO:0000313" key="1">
    <source>
        <dbReference type="EMBL" id="KAI4823783.1"/>
    </source>
</evidence>
<dbReference type="Proteomes" id="UP001057452">
    <property type="component" value="Chromosome 7"/>
</dbReference>
<organism evidence="1 2">
    <name type="scientific">Chaenocephalus aceratus</name>
    <name type="common">Blackfin icefish</name>
    <name type="synonym">Chaenichthys aceratus</name>
    <dbReference type="NCBI Taxonomy" id="36190"/>
    <lineage>
        <taxon>Eukaryota</taxon>
        <taxon>Metazoa</taxon>
        <taxon>Chordata</taxon>
        <taxon>Craniata</taxon>
        <taxon>Vertebrata</taxon>
        <taxon>Euteleostomi</taxon>
        <taxon>Actinopterygii</taxon>
        <taxon>Neopterygii</taxon>
        <taxon>Teleostei</taxon>
        <taxon>Neoteleostei</taxon>
        <taxon>Acanthomorphata</taxon>
        <taxon>Eupercaria</taxon>
        <taxon>Perciformes</taxon>
        <taxon>Notothenioidei</taxon>
        <taxon>Channichthyidae</taxon>
        <taxon>Chaenocephalus</taxon>
    </lineage>
</organism>
<comment type="caution">
    <text evidence="1">The sequence shown here is derived from an EMBL/GenBank/DDBJ whole genome shotgun (WGS) entry which is preliminary data.</text>
</comment>
<name>A0ACB9XBF9_CHAAC</name>
<evidence type="ECO:0000313" key="2">
    <source>
        <dbReference type="Proteomes" id="UP001057452"/>
    </source>
</evidence>
<reference evidence="1" key="1">
    <citation type="submission" date="2022-05" db="EMBL/GenBank/DDBJ databases">
        <title>Chromosome-level genome of Chaenocephalus aceratus.</title>
        <authorList>
            <person name="Park H."/>
        </authorList>
    </citation>
    <scope>NUCLEOTIDE SEQUENCE</scope>
    <source>
        <strain evidence="1">KU_202001</strain>
    </source>
</reference>
<dbReference type="EMBL" id="CM043791">
    <property type="protein sequence ID" value="KAI4823783.1"/>
    <property type="molecule type" value="Genomic_DNA"/>
</dbReference>
<accession>A0ACB9XBF9</accession>
<protein>
    <submittedName>
        <fullName evidence="1">Uncharacterized protein</fullName>
    </submittedName>
</protein>
<sequence length="80" mass="8940">MDAWAFTSPLDQPPPGYTQPFDCRDLSNENTTRALPAERGRSQTATEVFQRVELKREEVSSQAARTETPSLLKTLSVNVT</sequence>
<keyword evidence="2" id="KW-1185">Reference proteome</keyword>